<accession>H0EB96</accession>
<evidence type="ECO:0000313" key="4">
    <source>
        <dbReference type="EMBL" id="EHN09060.1"/>
    </source>
</evidence>
<dbReference type="PANTHER" id="PTHR42678">
    <property type="entry name" value="AMIDASE"/>
    <property type="match status" value="1"/>
</dbReference>
<comment type="caution">
    <text evidence="4">The sequence shown here is derived from an EMBL/GenBank/DDBJ whole genome shotgun (WGS) entry which is preliminary data.</text>
</comment>
<dbReference type="PROSITE" id="PS51318">
    <property type="entry name" value="TAT"/>
    <property type="match status" value="1"/>
</dbReference>
<evidence type="ECO:0000256" key="2">
    <source>
        <dbReference type="SAM" id="SignalP"/>
    </source>
</evidence>
<organism evidence="4 5">
    <name type="scientific">Patulibacter medicamentivorans</name>
    <dbReference type="NCBI Taxonomy" id="1097667"/>
    <lineage>
        <taxon>Bacteria</taxon>
        <taxon>Bacillati</taxon>
        <taxon>Actinomycetota</taxon>
        <taxon>Thermoleophilia</taxon>
        <taxon>Solirubrobacterales</taxon>
        <taxon>Patulibacteraceae</taxon>
        <taxon>Patulibacter</taxon>
    </lineage>
</organism>
<dbReference type="InterPro" id="IPR036928">
    <property type="entry name" value="AS_sf"/>
</dbReference>
<proteinExistence type="predicted"/>
<keyword evidence="5" id="KW-1185">Reference proteome</keyword>
<dbReference type="EMBL" id="AGUD01000305">
    <property type="protein sequence ID" value="EHN09060.1"/>
    <property type="molecule type" value="Genomic_DNA"/>
</dbReference>
<name>H0EB96_9ACTN</name>
<dbReference type="AlphaFoldDB" id="H0EB96"/>
<gene>
    <name evidence="4" type="ORF">PAI11_41250</name>
</gene>
<dbReference type="RefSeq" id="WP_007578809.1">
    <property type="nucleotide sequence ID" value="NZ_AGUD01000305.1"/>
</dbReference>
<feature type="region of interest" description="Disordered" evidence="1">
    <location>
        <begin position="844"/>
        <end position="886"/>
    </location>
</feature>
<keyword evidence="2" id="KW-0732">Signal</keyword>
<dbReference type="InterPro" id="IPR023631">
    <property type="entry name" value="Amidase_dom"/>
</dbReference>
<feature type="compositionally biased region" description="Pro residues" evidence="1">
    <location>
        <begin position="847"/>
        <end position="862"/>
    </location>
</feature>
<dbReference type="Pfam" id="PF01425">
    <property type="entry name" value="Amidase"/>
    <property type="match status" value="1"/>
</dbReference>
<protein>
    <submittedName>
        <fullName evidence="4">Amidotransferase A subunit</fullName>
    </submittedName>
</protein>
<dbReference type="InterPro" id="IPR006311">
    <property type="entry name" value="TAT_signal"/>
</dbReference>
<dbReference type="PANTHER" id="PTHR42678:SF34">
    <property type="entry name" value="OS04G0183300 PROTEIN"/>
    <property type="match status" value="1"/>
</dbReference>
<dbReference type="SUPFAM" id="SSF75304">
    <property type="entry name" value="Amidase signature (AS) enzymes"/>
    <property type="match status" value="1"/>
</dbReference>
<sequence length="987" mass="103060">MPSPRHDRSRRSTVAPAGAAALASLLITFAAATPASAVNYVTSANGASWGIHDAAAPGLDTGSIRSITDNALYGFGNLRVRVAGMAADDPDIRMNGEMMRGWGLRFDGVDGFRTTSAITLGGVEMSREIKLSKPGNWARWLDSFTNTGDAPVDVDVSFGGTTGWNATSTSGSRTLANQSAVVDTTSGDTTIGADDAWAVVATPPPTPKHASAGDSDRGPSAVVFGTPTPFAGHLLGTGVQQRSVFDVPLPDTGTEANFIGYRHRLTLAPGETASLVHFVAAGRAETAATSGQQIAAVRGTAVALTTAPDLGGLGSGTVCTIRNIDLAALPGAPDCSGIPAPEAPAQRPAAAPVTTSPYDVVDKTIGDLQADMEAGRTTAQQITRAYLDRIAAYDRGPFGFHAFIHVAEDAMAQAKQADARRAAGEKGDLLGIPVAVKDLYDTKDMPTTTGTLALAGYQPKRDAFQVARLRAAGAVLIGKANLSEFANSGSQSESGWGQVWNAYKPSKTSLGSSGGSAVATATSMAAFGMGSQTGVSLYAPSTGASLVTMRGTDGISSLAGASPLTWMQDFLGPMARSVADVARILNVTTGTDPEDFVTVDGDADAKRPADWKAFLDPNALQGKRIGYLPAAYAASYGDDGTVEAVRGRFADLEALGATMVEMPDPPSTVSPSIAVPSAGRREEGWRRYFERNADVAPFHTASEILSSPRNLPYNRQTVAPADRLTDEQIAALLASRKESKVRLAQWMDDHDVDVVVYPGFKSDVYDNDGATALSSDRGTGVPTSNFGVPTIVVPAGTNPHGDPISLQFVGRAWDDAKVLGYGYAFEQRVHGHVAPSTTPALAYDPSATPPPIENPKPIPPVTVAPQPDAPSNGGPAPTAPRPTPRVRLTTTSVRPDRKGRYALRLRCSTGAGSCRVRVEVRRGGRAVGSRTLTIRAGRTATARITATTAMRRALRRGGTLHLRVRLSGRRSTTIAGSRSVSVLLRPR</sequence>
<dbReference type="Proteomes" id="UP000005143">
    <property type="component" value="Unassembled WGS sequence"/>
</dbReference>
<evidence type="ECO:0000259" key="3">
    <source>
        <dbReference type="Pfam" id="PF01425"/>
    </source>
</evidence>
<evidence type="ECO:0000313" key="5">
    <source>
        <dbReference type="Proteomes" id="UP000005143"/>
    </source>
</evidence>
<dbReference type="OrthoDB" id="182039at2"/>
<dbReference type="PATRIC" id="fig|1097667.3.peg.4090"/>
<feature type="domain" description="Amidase" evidence="3">
    <location>
        <begin position="382"/>
        <end position="819"/>
    </location>
</feature>
<dbReference type="GO" id="GO:0016740">
    <property type="term" value="F:transferase activity"/>
    <property type="evidence" value="ECO:0007669"/>
    <property type="project" value="UniProtKB-KW"/>
</dbReference>
<feature type="chain" id="PRO_5003531379" evidence="2">
    <location>
        <begin position="38"/>
        <end position="987"/>
    </location>
</feature>
<dbReference type="Gene3D" id="3.90.1300.10">
    <property type="entry name" value="Amidase signature (AS) domain"/>
    <property type="match status" value="1"/>
</dbReference>
<keyword evidence="4" id="KW-0808">Transferase</keyword>
<feature type="signal peptide" evidence="2">
    <location>
        <begin position="1"/>
        <end position="37"/>
    </location>
</feature>
<evidence type="ECO:0000256" key="1">
    <source>
        <dbReference type="SAM" id="MobiDB-lite"/>
    </source>
</evidence>
<reference evidence="4 5" key="1">
    <citation type="journal article" date="2013" name="Biodegradation">
        <title>Quantitative proteomic analysis of ibuprofen-degrading Patulibacter sp. strain I11.</title>
        <authorList>
            <person name="Almeida B."/>
            <person name="Kjeldal H."/>
            <person name="Lolas I."/>
            <person name="Knudsen A.D."/>
            <person name="Carvalho G."/>
            <person name="Nielsen K.L."/>
            <person name="Barreto Crespo M.T."/>
            <person name="Stensballe A."/>
            <person name="Nielsen J.L."/>
        </authorList>
    </citation>
    <scope>NUCLEOTIDE SEQUENCE [LARGE SCALE GENOMIC DNA]</scope>
    <source>
        <strain evidence="4 5">I11</strain>
    </source>
</reference>